<reference evidence="5 6" key="1">
    <citation type="submission" date="2019-11" db="EMBL/GenBank/DDBJ databases">
        <title>Draft genome of Amycolatopsis RM579.</title>
        <authorList>
            <person name="Duangmal K."/>
            <person name="Mingma R."/>
        </authorList>
    </citation>
    <scope>NUCLEOTIDE SEQUENCE [LARGE SCALE GENOMIC DNA]</scope>
    <source>
        <strain evidence="5 6">RM579</strain>
    </source>
</reference>
<dbReference type="PROSITE" id="PS50949">
    <property type="entry name" value="HTH_GNTR"/>
    <property type="match status" value="1"/>
</dbReference>
<dbReference type="Gene3D" id="1.20.120.530">
    <property type="entry name" value="GntR ligand-binding domain-like"/>
    <property type="match status" value="1"/>
</dbReference>
<dbReference type="SMART" id="SM00345">
    <property type="entry name" value="HTH_GNTR"/>
    <property type="match status" value="1"/>
</dbReference>
<dbReference type="Proteomes" id="UP000440096">
    <property type="component" value="Unassembled WGS sequence"/>
</dbReference>
<dbReference type="SMART" id="SM00895">
    <property type="entry name" value="FCD"/>
    <property type="match status" value="1"/>
</dbReference>
<keyword evidence="3" id="KW-0804">Transcription</keyword>
<evidence type="ECO:0000313" key="6">
    <source>
        <dbReference type="Proteomes" id="UP000440096"/>
    </source>
</evidence>
<dbReference type="InterPro" id="IPR036390">
    <property type="entry name" value="WH_DNA-bd_sf"/>
</dbReference>
<dbReference type="InterPro" id="IPR008920">
    <property type="entry name" value="TF_FadR/GntR_C"/>
</dbReference>
<sequence length="251" mass="27608">MPDRVRTRPQFAQRPRLSDEVASYVRDLIMTGESRPGDAVNIDSLARDIGVSATPVREALMRLESEGFLIAEQNRSYTVAPLTREDIEDLFANHALIGGELAARAAKHVTPAFLADLERLQAEIEASLGRQDFVAASAANNQFHDAIVNRSGSTKLAWLFNIGVKFVPRSLFYPENPKPARRGGKKHVSVDDHHGVLDAMRAGDAEKARDAMSAHVSHVSKILVEYLEGIGFWAEDDDSPAGKTTPARKKR</sequence>
<dbReference type="EMBL" id="WMBA01000024">
    <property type="protein sequence ID" value="MTD55648.1"/>
    <property type="molecule type" value="Genomic_DNA"/>
</dbReference>
<feature type="domain" description="HTH gntR-type" evidence="4">
    <location>
        <begin position="15"/>
        <end position="82"/>
    </location>
</feature>
<keyword evidence="1" id="KW-0805">Transcription regulation</keyword>
<keyword evidence="6" id="KW-1185">Reference proteome</keyword>
<protein>
    <submittedName>
        <fullName evidence="5">FCD domain-containing protein</fullName>
    </submittedName>
</protein>
<organism evidence="5 6">
    <name type="scientific">Amycolatopsis pithecellobii</name>
    <dbReference type="NCBI Taxonomy" id="664692"/>
    <lineage>
        <taxon>Bacteria</taxon>
        <taxon>Bacillati</taxon>
        <taxon>Actinomycetota</taxon>
        <taxon>Actinomycetes</taxon>
        <taxon>Pseudonocardiales</taxon>
        <taxon>Pseudonocardiaceae</taxon>
        <taxon>Amycolatopsis</taxon>
    </lineage>
</organism>
<evidence type="ECO:0000313" key="5">
    <source>
        <dbReference type="EMBL" id="MTD55648.1"/>
    </source>
</evidence>
<dbReference type="InterPro" id="IPR036388">
    <property type="entry name" value="WH-like_DNA-bd_sf"/>
</dbReference>
<proteinExistence type="predicted"/>
<dbReference type="OrthoDB" id="3864082at2"/>
<name>A0A6N7YUQ1_9PSEU</name>
<comment type="caution">
    <text evidence="5">The sequence shown here is derived from an EMBL/GenBank/DDBJ whole genome shotgun (WGS) entry which is preliminary data.</text>
</comment>
<dbReference type="CDD" id="cd07377">
    <property type="entry name" value="WHTH_GntR"/>
    <property type="match status" value="1"/>
</dbReference>
<gene>
    <name evidence="5" type="ORF">GKO32_16925</name>
</gene>
<dbReference type="RefSeq" id="WP_154757845.1">
    <property type="nucleotide sequence ID" value="NZ_WMBA01000024.1"/>
</dbReference>
<dbReference type="GO" id="GO:0003700">
    <property type="term" value="F:DNA-binding transcription factor activity"/>
    <property type="evidence" value="ECO:0007669"/>
    <property type="project" value="InterPro"/>
</dbReference>
<evidence type="ECO:0000259" key="4">
    <source>
        <dbReference type="PROSITE" id="PS50949"/>
    </source>
</evidence>
<dbReference type="Gene3D" id="1.10.10.10">
    <property type="entry name" value="Winged helix-like DNA-binding domain superfamily/Winged helix DNA-binding domain"/>
    <property type="match status" value="1"/>
</dbReference>
<evidence type="ECO:0000256" key="3">
    <source>
        <dbReference type="ARBA" id="ARBA00023163"/>
    </source>
</evidence>
<keyword evidence="2" id="KW-0238">DNA-binding</keyword>
<dbReference type="PANTHER" id="PTHR43537">
    <property type="entry name" value="TRANSCRIPTIONAL REGULATOR, GNTR FAMILY"/>
    <property type="match status" value="1"/>
</dbReference>
<evidence type="ECO:0000256" key="2">
    <source>
        <dbReference type="ARBA" id="ARBA00023125"/>
    </source>
</evidence>
<dbReference type="GO" id="GO:0003677">
    <property type="term" value="F:DNA binding"/>
    <property type="evidence" value="ECO:0007669"/>
    <property type="project" value="UniProtKB-KW"/>
</dbReference>
<dbReference type="AlphaFoldDB" id="A0A6N7YUQ1"/>
<accession>A0A6N7YUQ1</accession>
<evidence type="ECO:0000256" key="1">
    <source>
        <dbReference type="ARBA" id="ARBA00023015"/>
    </source>
</evidence>
<dbReference type="SUPFAM" id="SSF48008">
    <property type="entry name" value="GntR ligand-binding domain-like"/>
    <property type="match status" value="1"/>
</dbReference>
<dbReference type="InterPro" id="IPR000524">
    <property type="entry name" value="Tscrpt_reg_HTH_GntR"/>
</dbReference>
<dbReference type="SUPFAM" id="SSF46785">
    <property type="entry name" value="Winged helix' DNA-binding domain"/>
    <property type="match status" value="1"/>
</dbReference>
<dbReference type="Pfam" id="PF00392">
    <property type="entry name" value="GntR"/>
    <property type="match status" value="1"/>
</dbReference>
<dbReference type="InterPro" id="IPR011711">
    <property type="entry name" value="GntR_C"/>
</dbReference>
<dbReference type="PANTHER" id="PTHR43537:SF24">
    <property type="entry name" value="GLUCONATE OPERON TRANSCRIPTIONAL REPRESSOR"/>
    <property type="match status" value="1"/>
</dbReference>
<dbReference type="Pfam" id="PF07729">
    <property type="entry name" value="FCD"/>
    <property type="match status" value="1"/>
</dbReference>